<reference evidence="1" key="2">
    <citation type="submission" date="2020-09" db="EMBL/GenBank/DDBJ databases">
        <authorList>
            <person name="Sun Q."/>
            <person name="Zhou Y."/>
        </authorList>
    </citation>
    <scope>NUCLEOTIDE SEQUENCE</scope>
    <source>
        <strain evidence="1">CGMCC 1.12777</strain>
    </source>
</reference>
<organism evidence="1 2">
    <name type="scientific">Pullulanibacillus pueri</name>
    <dbReference type="NCBI Taxonomy" id="1437324"/>
    <lineage>
        <taxon>Bacteria</taxon>
        <taxon>Bacillati</taxon>
        <taxon>Bacillota</taxon>
        <taxon>Bacilli</taxon>
        <taxon>Bacillales</taxon>
        <taxon>Sporolactobacillaceae</taxon>
        <taxon>Pullulanibacillus</taxon>
    </lineage>
</organism>
<dbReference type="EMBL" id="BMFV01000002">
    <property type="protein sequence ID" value="GGH75500.1"/>
    <property type="molecule type" value="Genomic_DNA"/>
</dbReference>
<sequence>MGMDVIKRLKMTGSGRSTGGHYSKVRVMGEGNVTGELECDQAKIFGTCTFEKAVKAETFAVFGNAVVRELLTARQIRIYGDADLENTVTRELIIRGNLEIFGTHKGQTVNCKGNLSIKKNCEVDVFHSRGMFSITGLLNADWIDIGLKFGTSQAREIGGETIVIKKDIGLFNGKRDARLIVDSIEGDDISLEATTAKNVRGQKVQIGPDCDIEVVEYQNHLSVSPCAKVARQIKVR</sequence>
<protein>
    <recommendedName>
        <fullName evidence="3">Polymer-forming cytoskeletal protein</fullName>
    </recommendedName>
</protein>
<comment type="caution">
    <text evidence="1">The sequence shown here is derived from an EMBL/GenBank/DDBJ whole genome shotgun (WGS) entry which is preliminary data.</text>
</comment>
<dbReference type="AlphaFoldDB" id="A0A8J3EKC5"/>
<keyword evidence="2" id="KW-1185">Reference proteome</keyword>
<evidence type="ECO:0000313" key="2">
    <source>
        <dbReference type="Proteomes" id="UP000656813"/>
    </source>
</evidence>
<accession>A0A8J3EKC5</accession>
<evidence type="ECO:0008006" key="3">
    <source>
        <dbReference type="Google" id="ProtNLM"/>
    </source>
</evidence>
<evidence type="ECO:0000313" key="1">
    <source>
        <dbReference type="EMBL" id="GGH75500.1"/>
    </source>
</evidence>
<name>A0A8J3EKC5_9BACL</name>
<proteinExistence type="predicted"/>
<dbReference type="Proteomes" id="UP000656813">
    <property type="component" value="Unassembled WGS sequence"/>
</dbReference>
<gene>
    <name evidence="1" type="primary">yhbF</name>
    <name evidence="1" type="ORF">GCM10007096_04790</name>
</gene>
<reference evidence="1" key="1">
    <citation type="journal article" date="2014" name="Int. J. Syst. Evol. Microbiol.">
        <title>Complete genome sequence of Corynebacterium casei LMG S-19264T (=DSM 44701T), isolated from a smear-ripened cheese.</title>
        <authorList>
            <consortium name="US DOE Joint Genome Institute (JGI-PGF)"/>
            <person name="Walter F."/>
            <person name="Albersmeier A."/>
            <person name="Kalinowski J."/>
            <person name="Ruckert C."/>
        </authorList>
    </citation>
    <scope>NUCLEOTIDE SEQUENCE</scope>
    <source>
        <strain evidence="1">CGMCC 1.12777</strain>
    </source>
</reference>